<accession>A0A6B0XXI7</accession>
<dbReference type="Pfam" id="PF08669">
    <property type="entry name" value="GCV_T_C"/>
    <property type="match status" value="1"/>
</dbReference>
<dbReference type="PANTHER" id="PTHR43757">
    <property type="entry name" value="AMINOMETHYLTRANSFERASE"/>
    <property type="match status" value="1"/>
</dbReference>
<dbReference type="PANTHER" id="PTHR43757:SF2">
    <property type="entry name" value="AMINOMETHYLTRANSFERASE, MITOCHONDRIAL"/>
    <property type="match status" value="1"/>
</dbReference>
<dbReference type="InterPro" id="IPR006222">
    <property type="entry name" value="GCVT_N"/>
</dbReference>
<dbReference type="SUPFAM" id="SSF103025">
    <property type="entry name" value="Folate-binding domain"/>
    <property type="match status" value="1"/>
</dbReference>
<dbReference type="Pfam" id="PF01571">
    <property type="entry name" value="GCV_T"/>
    <property type="match status" value="1"/>
</dbReference>
<comment type="caution">
    <text evidence="3">The sequence shown here is derived from an EMBL/GenBank/DDBJ whole genome shotgun (WGS) entry which is preliminary data.</text>
</comment>
<dbReference type="EMBL" id="VXRY01000010">
    <property type="protein sequence ID" value="MXY32533.1"/>
    <property type="molecule type" value="Genomic_DNA"/>
</dbReference>
<feature type="non-terminal residue" evidence="3">
    <location>
        <position position="1"/>
    </location>
</feature>
<name>A0A6B0XXI7_9RHOB</name>
<sequence>LKYYRHASVDFRGHPLTISRTGWSGEFGYEIYLGNQDQGDALFDALMQAGSDCNVAPGAVSQARRIESGIMSWGVDMTPNENPYEVGLDRLVELDSTPEFIGRAALTRLKKQPLKGRLVGMRIGGPALDPNEDPWPLTRDGRTSGRLTSLAYSPRLETNVALGFVAADQAAIGTELIADTWDGPRKARVCGLPFLPKRQQGDARALLDSLGA</sequence>
<organism evidence="3">
    <name type="scientific">Boseongicola sp. SB0664_bin_43</name>
    <dbReference type="NCBI Taxonomy" id="2604844"/>
    <lineage>
        <taxon>Bacteria</taxon>
        <taxon>Pseudomonadati</taxon>
        <taxon>Pseudomonadota</taxon>
        <taxon>Alphaproteobacteria</taxon>
        <taxon>Rhodobacterales</taxon>
        <taxon>Paracoccaceae</taxon>
        <taxon>Boseongicola</taxon>
    </lineage>
</organism>
<evidence type="ECO:0000259" key="1">
    <source>
        <dbReference type="Pfam" id="PF01571"/>
    </source>
</evidence>
<dbReference type="InterPro" id="IPR013977">
    <property type="entry name" value="GcvT_C"/>
</dbReference>
<dbReference type="InterPro" id="IPR027266">
    <property type="entry name" value="TrmE/GcvT-like"/>
</dbReference>
<protein>
    <submittedName>
        <fullName evidence="3">Glycine cleavage system protein T</fullName>
    </submittedName>
</protein>
<reference evidence="3" key="1">
    <citation type="submission" date="2019-09" db="EMBL/GenBank/DDBJ databases">
        <title>Characterisation of the sponge microbiome using genome-centric metagenomics.</title>
        <authorList>
            <person name="Engelberts J.P."/>
            <person name="Robbins S.J."/>
            <person name="De Goeij J.M."/>
            <person name="Aranda M."/>
            <person name="Bell S.C."/>
            <person name="Webster N.S."/>
        </authorList>
    </citation>
    <scope>NUCLEOTIDE SEQUENCE</scope>
    <source>
        <strain evidence="3">SB0664_bin_43</strain>
    </source>
</reference>
<dbReference type="AlphaFoldDB" id="A0A6B0XXI7"/>
<gene>
    <name evidence="3" type="ORF">F4Y60_00265</name>
</gene>
<dbReference type="SUPFAM" id="SSF101790">
    <property type="entry name" value="Aminomethyltransferase beta-barrel domain"/>
    <property type="match status" value="1"/>
</dbReference>
<dbReference type="InterPro" id="IPR028896">
    <property type="entry name" value="GcvT/YgfZ/DmdA"/>
</dbReference>
<feature type="domain" description="Aminomethyltransferase C-terminal" evidence="2">
    <location>
        <begin position="117"/>
        <end position="194"/>
    </location>
</feature>
<evidence type="ECO:0000313" key="3">
    <source>
        <dbReference type="EMBL" id="MXY32533.1"/>
    </source>
</evidence>
<dbReference type="Gene3D" id="3.30.1360.120">
    <property type="entry name" value="Probable tRNA modification gtpase trme, domain 1"/>
    <property type="match status" value="1"/>
</dbReference>
<feature type="domain" description="GCVT N-terminal" evidence="1">
    <location>
        <begin position="1"/>
        <end position="95"/>
    </location>
</feature>
<dbReference type="InterPro" id="IPR029043">
    <property type="entry name" value="GcvT/YgfZ_C"/>
</dbReference>
<proteinExistence type="predicted"/>
<evidence type="ECO:0000259" key="2">
    <source>
        <dbReference type="Pfam" id="PF08669"/>
    </source>
</evidence>